<evidence type="ECO:0000313" key="1">
    <source>
        <dbReference type="EMBL" id="JAH27605.1"/>
    </source>
</evidence>
<organism evidence="1">
    <name type="scientific">Anguilla anguilla</name>
    <name type="common">European freshwater eel</name>
    <name type="synonym">Muraena anguilla</name>
    <dbReference type="NCBI Taxonomy" id="7936"/>
    <lineage>
        <taxon>Eukaryota</taxon>
        <taxon>Metazoa</taxon>
        <taxon>Chordata</taxon>
        <taxon>Craniata</taxon>
        <taxon>Vertebrata</taxon>
        <taxon>Euteleostomi</taxon>
        <taxon>Actinopterygii</taxon>
        <taxon>Neopterygii</taxon>
        <taxon>Teleostei</taxon>
        <taxon>Anguilliformes</taxon>
        <taxon>Anguillidae</taxon>
        <taxon>Anguilla</taxon>
    </lineage>
</organism>
<reference evidence="1" key="2">
    <citation type="journal article" date="2015" name="Fish Shellfish Immunol.">
        <title>Early steps in the European eel (Anguilla anguilla)-Vibrio vulnificus interaction in the gills: Role of the RtxA13 toxin.</title>
        <authorList>
            <person name="Callol A."/>
            <person name="Pajuelo D."/>
            <person name="Ebbesson L."/>
            <person name="Teles M."/>
            <person name="MacKenzie S."/>
            <person name="Amaro C."/>
        </authorList>
    </citation>
    <scope>NUCLEOTIDE SEQUENCE</scope>
</reference>
<protein>
    <submittedName>
        <fullName evidence="1">Uncharacterized protein</fullName>
    </submittedName>
</protein>
<sequence length="32" mass="3829">MHYMHQVYQIQYCVCVRVCVYVCVCACVSHFL</sequence>
<name>A0A0E9RGK4_ANGAN</name>
<accession>A0A0E9RGK4</accession>
<reference evidence="1" key="1">
    <citation type="submission" date="2014-11" db="EMBL/GenBank/DDBJ databases">
        <authorList>
            <person name="Amaro Gonzalez C."/>
        </authorList>
    </citation>
    <scope>NUCLEOTIDE SEQUENCE</scope>
</reference>
<dbReference type="EMBL" id="GBXM01062282">
    <property type="protein sequence ID" value="JAH46295.1"/>
    <property type="molecule type" value="Transcribed_RNA"/>
</dbReference>
<dbReference type="AlphaFoldDB" id="A0A0E9RGK4"/>
<proteinExistence type="predicted"/>
<dbReference type="EMBL" id="GBXM01080972">
    <property type="protein sequence ID" value="JAH27605.1"/>
    <property type="molecule type" value="Transcribed_RNA"/>
</dbReference>